<dbReference type="AlphaFoldDB" id="A0A0G3HJC2"/>
<keyword evidence="1" id="KW-1133">Transmembrane helix</keyword>
<evidence type="ECO:0000256" key="1">
    <source>
        <dbReference type="SAM" id="Phobius"/>
    </source>
</evidence>
<dbReference type="PATRIC" id="fig|1072256.5.peg.2054"/>
<protein>
    <submittedName>
        <fullName evidence="3">PAP2 superfamily protein</fullName>
    </submittedName>
</protein>
<keyword evidence="4" id="KW-1185">Reference proteome</keyword>
<dbReference type="InterPro" id="IPR036938">
    <property type="entry name" value="PAP2/HPO_sf"/>
</dbReference>
<keyword evidence="1" id="KW-0812">Transmembrane</keyword>
<reference evidence="3 4" key="1">
    <citation type="journal article" date="2015" name="Genome Announc.">
        <title>Virulence Factor Genes Detected in the Complete Genome Sequence of Corynebacterium uterequi DSM 45634, Isolated from the Uterus of a Maiden Mare.</title>
        <authorList>
            <person name="Ruckert C."/>
            <person name="Kriete M."/>
            <person name="Jaenicke S."/>
            <person name="Winkler A."/>
            <person name="Tauch A."/>
        </authorList>
    </citation>
    <scope>NUCLEOTIDE SEQUENCE [LARGE SCALE GENOMIC DNA]</scope>
    <source>
        <strain evidence="3 4">DSM 45634</strain>
    </source>
</reference>
<proteinExistence type="predicted"/>
<evidence type="ECO:0000313" key="4">
    <source>
        <dbReference type="Proteomes" id="UP000035548"/>
    </source>
</evidence>
<dbReference type="SUPFAM" id="SSF48317">
    <property type="entry name" value="Acid phosphatase/Vanadium-dependent haloperoxidase"/>
    <property type="match status" value="1"/>
</dbReference>
<dbReference type="InterPro" id="IPR000326">
    <property type="entry name" value="PAP2/HPO"/>
</dbReference>
<dbReference type="OrthoDB" id="5289372at2"/>
<feature type="transmembrane region" description="Helical" evidence="1">
    <location>
        <begin position="46"/>
        <end position="66"/>
    </location>
</feature>
<feature type="transmembrane region" description="Helical" evidence="1">
    <location>
        <begin position="86"/>
        <end position="104"/>
    </location>
</feature>
<name>A0A0G3HJC2_9CORY</name>
<dbReference type="STRING" id="1072256.CUTER_10445"/>
<reference evidence="4" key="2">
    <citation type="submission" date="2015-05" db="EMBL/GenBank/DDBJ databases">
        <title>Complete genome sequence of Corynebacterium uterequi DSM 45634, isolated from the uterus of a maiden mare.</title>
        <authorList>
            <person name="Ruckert C."/>
            <person name="Albersmeier A."/>
            <person name="Winkler A."/>
            <person name="Tauch A."/>
        </authorList>
    </citation>
    <scope>NUCLEOTIDE SEQUENCE [LARGE SCALE GENOMIC DNA]</scope>
    <source>
        <strain evidence="4">DSM 45634</strain>
    </source>
</reference>
<feature type="transmembrane region" description="Helical" evidence="1">
    <location>
        <begin position="111"/>
        <end position="128"/>
    </location>
</feature>
<feature type="domain" description="Phosphatidic acid phosphatase type 2/haloperoxidase" evidence="2">
    <location>
        <begin position="47"/>
        <end position="149"/>
    </location>
</feature>
<gene>
    <name evidence="3" type="ORF">CUTER_10445</name>
</gene>
<dbReference type="KEGG" id="cut:CUTER_10445"/>
<accession>A0A0G3HJC2</accession>
<dbReference type="Pfam" id="PF01569">
    <property type="entry name" value="PAP2"/>
    <property type="match status" value="1"/>
</dbReference>
<keyword evidence="1" id="KW-0472">Membrane</keyword>
<dbReference type="CDD" id="cd01610">
    <property type="entry name" value="PAP2_like"/>
    <property type="match status" value="1"/>
</dbReference>
<dbReference type="Proteomes" id="UP000035548">
    <property type="component" value="Chromosome"/>
</dbReference>
<evidence type="ECO:0000313" key="3">
    <source>
        <dbReference type="EMBL" id="AKK12053.1"/>
    </source>
</evidence>
<evidence type="ECO:0000259" key="2">
    <source>
        <dbReference type="SMART" id="SM00014"/>
    </source>
</evidence>
<sequence>MWRWWIENRVDALNDPVAAFSELSRPAYLLLVGLVVAVLGRRRRLFVWPLTVAVTNLVVHVAKPIISRPRPPLDYQLVEHVSGAMPSGHAAAAAAVAVLAWRLCGARVGGSVMAWAAAVAVSRLYLGVHWLSDVVVGAIVGALVAWAVTAVMGRAIDREDQPDDGES</sequence>
<dbReference type="Gene3D" id="1.20.144.10">
    <property type="entry name" value="Phosphatidic acid phosphatase type 2/haloperoxidase"/>
    <property type="match status" value="1"/>
</dbReference>
<dbReference type="EMBL" id="CP011546">
    <property type="protein sequence ID" value="AKK12053.1"/>
    <property type="molecule type" value="Genomic_DNA"/>
</dbReference>
<dbReference type="RefSeq" id="WP_052844119.1">
    <property type="nucleotide sequence ID" value="NZ_CP011546.1"/>
</dbReference>
<dbReference type="PANTHER" id="PTHR14969:SF13">
    <property type="entry name" value="AT30094P"/>
    <property type="match status" value="1"/>
</dbReference>
<organism evidence="3 4">
    <name type="scientific">Corynebacterium uterequi</name>
    <dbReference type="NCBI Taxonomy" id="1072256"/>
    <lineage>
        <taxon>Bacteria</taxon>
        <taxon>Bacillati</taxon>
        <taxon>Actinomycetota</taxon>
        <taxon>Actinomycetes</taxon>
        <taxon>Mycobacteriales</taxon>
        <taxon>Corynebacteriaceae</taxon>
        <taxon>Corynebacterium</taxon>
    </lineage>
</organism>
<feature type="transmembrane region" description="Helical" evidence="1">
    <location>
        <begin position="134"/>
        <end position="152"/>
    </location>
</feature>
<dbReference type="SMART" id="SM00014">
    <property type="entry name" value="acidPPc"/>
    <property type="match status" value="1"/>
</dbReference>
<dbReference type="PANTHER" id="PTHR14969">
    <property type="entry name" value="SPHINGOSINE-1-PHOSPHATE PHOSPHOHYDROLASE"/>
    <property type="match status" value="1"/>
</dbReference>